<dbReference type="GO" id="GO:0005634">
    <property type="term" value="C:nucleus"/>
    <property type="evidence" value="ECO:0007669"/>
    <property type="project" value="UniProtKB-SubCell"/>
</dbReference>
<dbReference type="GO" id="GO:0003700">
    <property type="term" value="F:DNA-binding transcription factor activity"/>
    <property type="evidence" value="ECO:0007669"/>
    <property type="project" value="InterPro"/>
</dbReference>
<dbReference type="Proteomes" id="UP000636709">
    <property type="component" value="Unassembled WGS sequence"/>
</dbReference>
<organism evidence="7 8">
    <name type="scientific">Digitaria exilis</name>
    <dbReference type="NCBI Taxonomy" id="1010633"/>
    <lineage>
        <taxon>Eukaryota</taxon>
        <taxon>Viridiplantae</taxon>
        <taxon>Streptophyta</taxon>
        <taxon>Embryophyta</taxon>
        <taxon>Tracheophyta</taxon>
        <taxon>Spermatophyta</taxon>
        <taxon>Magnoliopsida</taxon>
        <taxon>Liliopsida</taxon>
        <taxon>Poales</taxon>
        <taxon>Poaceae</taxon>
        <taxon>PACMAD clade</taxon>
        <taxon>Panicoideae</taxon>
        <taxon>Panicodae</taxon>
        <taxon>Paniceae</taxon>
        <taxon>Anthephorinae</taxon>
        <taxon>Digitaria</taxon>
    </lineage>
</organism>
<evidence type="ECO:0000256" key="4">
    <source>
        <dbReference type="ARBA" id="ARBA00023242"/>
    </source>
</evidence>
<name>A0A835AZA3_9POAL</name>
<dbReference type="FunFam" id="1.10.10.60:FF:000154">
    <property type="entry name" value="Transcription factor SRM1"/>
    <property type="match status" value="1"/>
</dbReference>
<evidence type="ECO:0000313" key="7">
    <source>
        <dbReference type="EMBL" id="KAF8675928.1"/>
    </source>
</evidence>
<protein>
    <submittedName>
        <fullName evidence="7">Uncharacterized protein</fullName>
    </submittedName>
</protein>
<comment type="caution">
    <text evidence="7">The sequence shown here is derived from an EMBL/GenBank/DDBJ whole genome shotgun (WGS) entry which is preliminary data.</text>
</comment>
<comment type="subcellular location">
    <subcellularLocation>
        <location evidence="1">Nucleus</location>
    </subcellularLocation>
</comment>
<dbReference type="OrthoDB" id="118550at2759"/>
<dbReference type="Gene3D" id="1.10.10.60">
    <property type="entry name" value="Homeodomain-like"/>
    <property type="match status" value="1"/>
</dbReference>
<keyword evidence="2" id="KW-0805">Transcription regulation</keyword>
<dbReference type="SUPFAM" id="SSF46689">
    <property type="entry name" value="Homeodomain-like"/>
    <property type="match status" value="1"/>
</dbReference>
<evidence type="ECO:0000259" key="6">
    <source>
        <dbReference type="PROSITE" id="PS51293"/>
    </source>
</evidence>
<dbReference type="InterPro" id="IPR044636">
    <property type="entry name" value="RADIALIS-like"/>
</dbReference>
<dbReference type="PROSITE" id="PS51293">
    <property type="entry name" value="SANT"/>
    <property type="match status" value="1"/>
</dbReference>
<dbReference type="PROSITE" id="PS50090">
    <property type="entry name" value="MYB_LIKE"/>
    <property type="match status" value="1"/>
</dbReference>
<accession>A0A835AZA3</accession>
<evidence type="ECO:0000256" key="1">
    <source>
        <dbReference type="ARBA" id="ARBA00004123"/>
    </source>
</evidence>
<gene>
    <name evidence="7" type="ORF">HU200_047427</name>
</gene>
<dbReference type="InterPro" id="IPR017884">
    <property type="entry name" value="SANT_dom"/>
</dbReference>
<dbReference type="PANTHER" id="PTHR43952">
    <property type="entry name" value="MYB FAMILY TRANSCRIPTION FACTOR-RELATED"/>
    <property type="match status" value="1"/>
</dbReference>
<dbReference type="InterPro" id="IPR009057">
    <property type="entry name" value="Homeodomain-like_sf"/>
</dbReference>
<dbReference type="EMBL" id="JACEFO010002177">
    <property type="protein sequence ID" value="KAF8675928.1"/>
    <property type="molecule type" value="Genomic_DNA"/>
</dbReference>
<keyword evidence="3" id="KW-0804">Transcription</keyword>
<evidence type="ECO:0000313" key="8">
    <source>
        <dbReference type="Proteomes" id="UP000636709"/>
    </source>
</evidence>
<feature type="domain" description="SANT" evidence="6">
    <location>
        <begin position="47"/>
        <end position="95"/>
    </location>
</feature>
<evidence type="ECO:0000256" key="2">
    <source>
        <dbReference type="ARBA" id="ARBA00023015"/>
    </source>
</evidence>
<keyword evidence="4" id="KW-0539">Nucleus</keyword>
<dbReference type="CDD" id="cd00167">
    <property type="entry name" value="SANT"/>
    <property type="match status" value="1"/>
</dbReference>
<sequence>MGGDARFFCQLETETTQQSYKLNPLISSVFHRKPGPCLCCPFAMASNSSSQWTKQEDKMFERALAVYDRDTPDRWQNVARYMGGNKSVEEVRRHYQLLVEDVAKIESGGVPFHWYAASPPPSTLQRGNEPTGR</sequence>
<dbReference type="PANTHER" id="PTHR43952:SF75">
    <property type="entry name" value="PROTEIN RADIALIS-LIKE 6"/>
    <property type="match status" value="1"/>
</dbReference>
<keyword evidence="8" id="KW-1185">Reference proteome</keyword>
<reference evidence="7" key="1">
    <citation type="submission" date="2020-07" db="EMBL/GenBank/DDBJ databases">
        <title>Genome sequence and genetic diversity analysis of an under-domesticated orphan crop, white fonio (Digitaria exilis).</title>
        <authorList>
            <person name="Bennetzen J.L."/>
            <person name="Chen S."/>
            <person name="Ma X."/>
            <person name="Wang X."/>
            <person name="Yssel A.E.J."/>
            <person name="Chaluvadi S.R."/>
            <person name="Johnson M."/>
            <person name="Gangashetty P."/>
            <person name="Hamidou F."/>
            <person name="Sanogo M.D."/>
            <person name="Zwaenepoel A."/>
            <person name="Wallace J."/>
            <person name="Van De Peer Y."/>
            <person name="Van Deynze A."/>
        </authorList>
    </citation>
    <scope>NUCLEOTIDE SEQUENCE</scope>
    <source>
        <tissue evidence="7">Leaves</tissue>
    </source>
</reference>
<dbReference type="AlphaFoldDB" id="A0A835AZA3"/>
<dbReference type="Pfam" id="PF23082">
    <property type="entry name" value="Myb_DNA-binding_2"/>
    <property type="match status" value="1"/>
</dbReference>
<proteinExistence type="predicted"/>
<evidence type="ECO:0000259" key="5">
    <source>
        <dbReference type="PROSITE" id="PS50090"/>
    </source>
</evidence>
<dbReference type="InterPro" id="IPR001005">
    <property type="entry name" value="SANT/Myb"/>
</dbReference>
<dbReference type="SMART" id="SM00717">
    <property type="entry name" value="SANT"/>
    <property type="match status" value="1"/>
</dbReference>
<evidence type="ECO:0000256" key="3">
    <source>
        <dbReference type="ARBA" id="ARBA00023163"/>
    </source>
</evidence>
<feature type="domain" description="Myb-like" evidence="5">
    <location>
        <begin position="44"/>
        <end position="99"/>
    </location>
</feature>